<protein>
    <submittedName>
        <fullName evidence="1">1481_t:CDS:1</fullName>
    </submittedName>
</protein>
<organism evidence="1 2">
    <name type="scientific">Funneliformis geosporum</name>
    <dbReference type="NCBI Taxonomy" id="1117311"/>
    <lineage>
        <taxon>Eukaryota</taxon>
        <taxon>Fungi</taxon>
        <taxon>Fungi incertae sedis</taxon>
        <taxon>Mucoromycota</taxon>
        <taxon>Glomeromycotina</taxon>
        <taxon>Glomeromycetes</taxon>
        <taxon>Glomerales</taxon>
        <taxon>Glomeraceae</taxon>
        <taxon>Funneliformis</taxon>
    </lineage>
</organism>
<dbReference type="EMBL" id="CAMKVN010000432">
    <property type="protein sequence ID" value="CAI2167882.1"/>
    <property type="molecule type" value="Genomic_DNA"/>
</dbReference>
<reference evidence="1" key="1">
    <citation type="submission" date="2022-08" db="EMBL/GenBank/DDBJ databases">
        <authorList>
            <person name="Kallberg Y."/>
            <person name="Tangrot J."/>
            <person name="Rosling A."/>
        </authorList>
    </citation>
    <scope>NUCLEOTIDE SEQUENCE</scope>
    <source>
        <strain evidence="1">Wild A</strain>
    </source>
</reference>
<gene>
    <name evidence="1" type="ORF">FWILDA_LOCUS3301</name>
</gene>
<name>A0A9W4SG76_9GLOM</name>
<comment type="caution">
    <text evidence="1">The sequence shown here is derived from an EMBL/GenBank/DDBJ whole genome shotgun (WGS) entry which is preliminary data.</text>
</comment>
<proteinExistence type="predicted"/>
<evidence type="ECO:0000313" key="1">
    <source>
        <dbReference type="EMBL" id="CAI2167882.1"/>
    </source>
</evidence>
<accession>A0A9W4SG76</accession>
<evidence type="ECO:0000313" key="2">
    <source>
        <dbReference type="Proteomes" id="UP001153678"/>
    </source>
</evidence>
<dbReference type="AlphaFoldDB" id="A0A9W4SG76"/>
<sequence length="124" mass="14593">MPKEKELPLILYFYEKDKSVSLEQVFAKHPLEESGGRNKSRKNYFIDRGGVKFFFQLDHVDLERSWGLEIGLDDDDQIPTQFNYLIVDKVLPIQNSVSPNSEVNKHIKELHFYTKKIMNISNNF</sequence>
<keyword evidence="2" id="KW-1185">Reference proteome</keyword>
<dbReference type="Proteomes" id="UP001153678">
    <property type="component" value="Unassembled WGS sequence"/>
</dbReference>